<reference evidence="2 3" key="1">
    <citation type="journal article" date="2017" name="Mol. Plant">
        <title>The Genome of Medicinal Plant Macleaya cordata Provides New Insights into Benzylisoquinoline Alkaloids Metabolism.</title>
        <authorList>
            <person name="Liu X."/>
            <person name="Liu Y."/>
            <person name="Huang P."/>
            <person name="Ma Y."/>
            <person name="Qing Z."/>
            <person name="Tang Q."/>
            <person name="Cao H."/>
            <person name="Cheng P."/>
            <person name="Zheng Y."/>
            <person name="Yuan Z."/>
            <person name="Zhou Y."/>
            <person name="Liu J."/>
            <person name="Tang Z."/>
            <person name="Zhuo Y."/>
            <person name="Zhang Y."/>
            <person name="Yu L."/>
            <person name="Huang J."/>
            <person name="Yang P."/>
            <person name="Peng Q."/>
            <person name="Zhang J."/>
            <person name="Jiang W."/>
            <person name="Zhang Z."/>
            <person name="Lin K."/>
            <person name="Ro D.K."/>
            <person name="Chen X."/>
            <person name="Xiong X."/>
            <person name="Shang Y."/>
            <person name="Huang S."/>
            <person name="Zeng J."/>
        </authorList>
    </citation>
    <scope>NUCLEOTIDE SEQUENCE [LARGE SCALE GENOMIC DNA]</scope>
    <source>
        <strain evidence="3">cv. BLH2017</strain>
        <tissue evidence="2">Root</tissue>
    </source>
</reference>
<dbReference type="OrthoDB" id="1938251at2759"/>
<keyword evidence="3" id="KW-1185">Reference proteome</keyword>
<dbReference type="InParanoid" id="A0A200QEW9"/>
<organism evidence="2 3">
    <name type="scientific">Macleaya cordata</name>
    <name type="common">Five-seeded plume-poppy</name>
    <name type="synonym">Bocconia cordata</name>
    <dbReference type="NCBI Taxonomy" id="56857"/>
    <lineage>
        <taxon>Eukaryota</taxon>
        <taxon>Viridiplantae</taxon>
        <taxon>Streptophyta</taxon>
        <taxon>Embryophyta</taxon>
        <taxon>Tracheophyta</taxon>
        <taxon>Spermatophyta</taxon>
        <taxon>Magnoliopsida</taxon>
        <taxon>Ranunculales</taxon>
        <taxon>Papaveraceae</taxon>
        <taxon>Papaveroideae</taxon>
        <taxon>Macleaya</taxon>
    </lineage>
</organism>
<protein>
    <submittedName>
        <fullName evidence="2">Uncharacterized protein</fullName>
    </submittedName>
</protein>
<evidence type="ECO:0000313" key="3">
    <source>
        <dbReference type="Proteomes" id="UP000195402"/>
    </source>
</evidence>
<evidence type="ECO:0000256" key="1">
    <source>
        <dbReference type="SAM" id="MobiDB-lite"/>
    </source>
</evidence>
<comment type="caution">
    <text evidence="2">The sequence shown here is derived from an EMBL/GenBank/DDBJ whole genome shotgun (WGS) entry which is preliminary data.</text>
</comment>
<dbReference type="AlphaFoldDB" id="A0A200QEW9"/>
<evidence type="ECO:0000313" key="2">
    <source>
        <dbReference type="EMBL" id="OVA09044.1"/>
    </source>
</evidence>
<dbReference type="STRING" id="56857.A0A200QEW9"/>
<proteinExistence type="predicted"/>
<sequence>MTVLKHSNESAEDPMNSCTDFDQKLKELSAHPSHEFIAMNTRRDFQEFTHDNDEMMRKTSPHQKFDRCFSDKLKRFLELEAGQNESASEGSSSEEFESPKSVDEHGNFRFVHHQVRRIREEDSHLGEDIGEGLNTKENKLAVIQLSSNVGALIWSRPILPSSPLSGKTAIKSFH</sequence>
<dbReference type="EMBL" id="MVGT01002224">
    <property type="protein sequence ID" value="OVA09044.1"/>
    <property type="molecule type" value="Genomic_DNA"/>
</dbReference>
<dbReference type="Proteomes" id="UP000195402">
    <property type="component" value="Unassembled WGS sequence"/>
</dbReference>
<name>A0A200QEW9_MACCD</name>
<accession>A0A200QEW9</accession>
<feature type="region of interest" description="Disordered" evidence="1">
    <location>
        <begin position="80"/>
        <end position="104"/>
    </location>
</feature>
<gene>
    <name evidence="2" type="ORF">BVC80_9097g115</name>
</gene>